<keyword evidence="1" id="KW-0378">Hydrolase</keyword>
<dbReference type="GO" id="GO:0016787">
    <property type="term" value="F:hydrolase activity"/>
    <property type="evidence" value="ECO:0007669"/>
    <property type="project" value="UniProtKB-KW"/>
</dbReference>
<dbReference type="Proteomes" id="UP000630445">
    <property type="component" value="Unassembled WGS sequence"/>
</dbReference>
<dbReference type="OrthoDB" id="249703at2759"/>
<accession>A0A8H6PC84</accession>
<dbReference type="SUPFAM" id="SSF53474">
    <property type="entry name" value="alpha/beta-Hydrolases"/>
    <property type="match status" value="1"/>
</dbReference>
<feature type="signal peptide" evidence="2">
    <location>
        <begin position="1"/>
        <end position="19"/>
    </location>
</feature>
<organism evidence="3 4">
    <name type="scientific">Aspergillus hiratsukae</name>
    <dbReference type="NCBI Taxonomy" id="1194566"/>
    <lineage>
        <taxon>Eukaryota</taxon>
        <taxon>Fungi</taxon>
        <taxon>Dikarya</taxon>
        <taxon>Ascomycota</taxon>
        <taxon>Pezizomycotina</taxon>
        <taxon>Eurotiomycetes</taxon>
        <taxon>Eurotiomycetidae</taxon>
        <taxon>Eurotiales</taxon>
        <taxon>Aspergillaceae</taxon>
        <taxon>Aspergillus</taxon>
        <taxon>Aspergillus subgen. Fumigati</taxon>
    </lineage>
</organism>
<sequence length="435" mass="47624">MHSFFTNTWLNFEILRILGTAPTGGADICEVLEAVSQIREGDPDSWHESWARQAARAEATALRCLDAGNRPLARGAFLRAANYTRASGYMFVGARPSQPDPRCLPLAEKTAALFRRGVMLLDGVEVRALEIPYPGGVTLHGYLYVPTGHHKKDQGGGGKTPIVINCAGADSIQEELYFLHPAVGPSLGYACVTFDGPGQGLALRRDGLHLRPDWEYVVRLVLDHLEDYAAAHPDLDLDVTRMAVAGSALGGYFALRAASSADPRIKACVALDPVYDMWEFGTQHVSPAFMAAWTRGWVTDAMVDAAITTAMRWSFQMRWEVSLCGGFWGLDSPVAVLRRMRDFTLKGGGGKETTLLERVSCPTLVSGAENSLYLDVERHTGAVWRGLQHLPESKRWLWTARTPADGALQAKIGAFAVSNEWTFRFLDEMLGGVTV</sequence>
<feature type="chain" id="PRO_5034074684" evidence="2">
    <location>
        <begin position="20"/>
        <end position="435"/>
    </location>
</feature>
<dbReference type="Pfam" id="PF06500">
    <property type="entry name" value="FrsA-like"/>
    <property type="match status" value="1"/>
</dbReference>
<proteinExistence type="predicted"/>
<dbReference type="Gene3D" id="1.20.1440.110">
    <property type="entry name" value="acylaminoacyl peptidase"/>
    <property type="match status" value="1"/>
</dbReference>
<dbReference type="AlphaFoldDB" id="A0A8H6PC84"/>
<dbReference type="PANTHER" id="PTHR22946">
    <property type="entry name" value="DIENELACTONE HYDROLASE DOMAIN-CONTAINING PROTEIN-RELATED"/>
    <property type="match status" value="1"/>
</dbReference>
<dbReference type="InterPro" id="IPR010520">
    <property type="entry name" value="FrsA-like"/>
</dbReference>
<evidence type="ECO:0000313" key="4">
    <source>
        <dbReference type="Proteomes" id="UP000630445"/>
    </source>
</evidence>
<keyword evidence="4" id="KW-1185">Reference proteome</keyword>
<name>A0A8H6PC84_9EURO</name>
<evidence type="ECO:0000256" key="1">
    <source>
        <dbReference type="ARBA" id="ARBA00022801"/>
    </source>
</evidence>
<reference evidence="3" key="1">
    <citation type="submission" date="2020-06" db="EMBL/GenBank/DDBJ databases">
        <title>Draft genome sequences of strains closely related to Aspergillus parafelis and Aspergillus hiratsukae.</title>
        <authorList>
            <person name="Dos Santos R.A.C."/>
            <person name="Rivero-Menendez O."/>
            <person name="Steenwyk J.L."/>
            <person name="Mead M.E."/>
            <person name="Goldman G.H."/>
            <person name="Alastruey-Izquierdo A."/>
            <person name="Rokas A."/>
        </authorList>
    </citation>
    <scope>NUCLEOTIDE SEQUENCE</scope>
    <source>
        <strain evidence="3">CNM-CM5793</strain>
    </source>
</reference>
<dbReference type="Gene3D" id="3.40.50.1820">
    <property type="entry name" value="alpha/beta hydrolase"/>
    <property type="match status" value="1"/>
</dbReference>
<dbReference type="PANTHER" id="PTHR22946:SF13">
    <property type="entry name" value="ALPHA_BETA HYDROLASE PSOB"/>
    <property type="match status" value="1"/>
</dbReference>
<gene>
    <name evidence="3" type="ORF">CNMCM5793_002074</name>
</gene>
<dbReference type="EMBL" id="JACBAD010001966">
    <property type="protein sequence ID" value="KAF7125781.1"/>
    <property type="molecule type" value="Genomic_DNA"/>
</dbReference>
<keyword evidence="2" id="KW-0732">Signal</keyword>
<protein>
    <submittedName>
        <fullName evidence="3">Uncharacterized protein</fullName>
    </submittedName>
</protein>
<dbReference type="InterPro" id="IPR050261">
    <property type="entry name" value="FrsA_esterase"/>
</dbReference>
<comment type="caution">
    <text evidence="3">The sequence shown here is derived from an EMBL/GenBank/DDBJ whole genome shotgun (WGS) entry which is preliminary data.</text>
</comment>
<evidence type="ECO:0000256" key="2">
    <source>
        <dbReference type="SAM" id="SignalP"/>
    </source>
</evidence>
<evidence type="ECO:0000313" key="3">
    <source>
        <dbReference type="EMBL" id="KAF7125781.1"/>
    </source>
</evidence>
<dbReference type="InterPro" id="IPR029058">
    <property type="entry name" value="AB_hydrolase_fold"/>
</dbReference>